<protein>
    <submittedName>
        <fullName evidence="1">Uncharacterized protein</fullName>
    </submittedName>
</protein>
<evidence type="ECO:0000313" key="2">
    <source>
        <dbReference type="Proteomes" id="UP000077266"/>
    </source>
</evidence>
<dbReference type="Proteomes" id="UP000077266">
    <property type="component" value="Unassembled WGS sequence"/>
</dbReference>
<name>A0A165F6W4_EXIGL</name>
<dbReference type="AlphaFoldDB" id="A0A165F6W4"/>
<evidence type="ECO:0000313" key="1">
    <source>
        <dbReference type="EMBL" id="KZV88490.1"/>
    </source>
</evidence>
<accession>A0A165F6W4</accession>
<reference evidence="1 2" key="1">
    <citation type="journal article" date="2016" name="Mol. Biol. Evol.">
        <title>Comparative Genomics of Early-Diverging Mushroom-Forming Fungi Provides Insights into the Origins of Lignocellulose Decay Capabilities.</title>
        <authorList>
            <person name="Nagy L.G."/>
            <person name="Riley R."/>
            <person name="Tritt A."/>
            <person name="Adam C."/>
            <person name="Daum C."/>
            <person name="Floudas D."/>
            <person name="Sun H."/>
            <person name="Yadav J.S."/>
            <person name="Pangilinan J."/>
            <person name="Larsson K.H."/>
            <person name="Matsuura K."/>
            <person name="Barry K."/>
            <person name="Labutti K."/>
            <person name="Kuo R."/>
            <person name="Ohm R.A."/>
            <person name="Bhattacharya S.S."/>
            <person name="Shirouzu T."/>
            <person name="Yoshinaga Y."/>
            <person name="Martin F.M."/>
            <person name="Grigoriev I.V."/>
            <person name="Hibbett D.S."/>
        </authorList>
    </citation>
    <scope>NUCLEOTIDE SEQUENCE [LARGE SCALE GENOMIC DNA]</scope>
    <source>
        <strain evidence="1 2">HHB12029</strain>
    </source>
</reference>
<dbReference type="InParanoid" id="A0A165F6W4"/>
<keyword evidence="2" id="KW-1185">Reference proteome</keyword>
<dbReference type="EMBL" id="KV426099">
    <property type="protein sequence ID" value="KZV88490.1"/>
    <property type="molecule type" value="Genomic_DNA"/>
</dbReference>
<organism evidence="1 2">
    <name type="scientific">Exidia glandulosa HHB12029</name>
    <dbReference type="NCBI Taxonomy" id="1314781"/>
    <lineage>
        <taxon>Eukaryota</taxon>
        <taxon>Fungi</taxon>
        <taxon>Dikarya</taxon>
        <taxon>Basidiomycota</taxon>
        <taxon>Agaricomycotina</taxon>
        <taxon>Agaricomycetes</taxon>
        <taxon>Auriculariales</taxon>
        <taxon>Exidiaceae</taxon>
        <taxon>Exidia</taxon>
    </lineage>
</organism>
<sequence length="65" mass="6930">MFTPSVVQAQRTGNIGVGSKVTYRNQPAVVQTTGVGPGGQFYLTLNLNGQLVFNIPLLNVRAVRA</sequence>
<gene>
    <name evidence="1" type="ORF">EXIGLDRAFT_772686</name>
</gene>
<proteinExistence type="predicted"/>